<evidence type="ECO:0000256" key="2">
    <source>
        <dbReference type="ARBA" id="ARBA00051243"/>
    </source>
</evidence>
<accession>A0ABP1R6F8</accession>
<dbReference type="InterPro" id="IPR050122">
    <property type="entry name" value="RTK"/>
</dbReference>
<reference evidence="7 8" key="1">
    <citation type="submission" date="2024-08" db="EMBL/GenBank/DDBJ databases">
        <authorList>
            <person name="Cucini C."/>
            <person name="Frati F."/>
        </authorList>
    </citation>
    <scope>NUCLEOTIDE SEQUENCE [LARGE SCALE GENOMIC DNA]</scope>
</reference>
<dbReference type="PRINTS" id="PR00109">
    <property type="entry name" value="TYRKINASE"/>
</dbReference>
<evidence type="ECO:0000256" key="1">
    <source>
        <dbReference type="ARBA" id="ARBA00004167"/>
    </source>
</evidence>
<comment type="subcellular location">
    <subcellularLocation>
        <location evidence="1">Membrane</location>
        <topology evidence="1">Single-pass membrane protein</topology>
    </subcellularLocation>
</comment>
<comment type="caution">
    <text evidence="7">The sequence shown here is derived from an EMBL/GenBank/DDBJ whole genome shotgun (WGS) entry which is preliminary data.</text>
</comment>
<keyword evidence="3" id="KW-0547">Nucleotide-binding</keyword>
<protein>
    <recommendedName>
        <fullName evidence="6">Protein kinase domain-containing protein</fullName>
    </recommendedName>
</protein>
<dbReference type="PANTHER" id="PTHR24416:SF600">
    <property type="entry name" value="PDGF- AND VEGF-RECEPTOR RELATED, ISOFORM J"/>
    <property type="match status" value="1"/>
</dbReference>
<keyword evidence="4" id="KW-0812">Transmembrane</keyword>
<dbReference type="PROSITE" id="PS50011">
    <property type="entry name" value="PROTEIN_KINASE_DOM"/>
    <property type="match status" value="1"/>
</dbReference>
<dbReference type="Proteomes" id="UP001642540">
    <property type="component" value="Unassembled WGS sequence"/>
</dbReference>
<dbReference type="SUPFAM" id="SSF56112">
    <property type="entry name" value="Protein kinase-like (PK-like)"/>
    <property type="match status" value="1"/>
</dbReference>
<dbReference type="InterPro" id="IPR011009">
    <property type="entry name" value="Kinase-like_dom_sf"/>
</dbReference>
<feature type="transmembrane region" description="Helical" evidence="4">
    <location>
        <begin position="963"/>
        <end position="986"/>
    </location>
</feature>
<dbReference type="Gene3D" id="3.30.200.20">
    <property type="entry name" value="Phosphorylase Kinase, domain 1"/>
    <property type="match status" value="1"/>
</dbReference>
<dbReference type="InterPro" id="IPR008266">
    <property type="entry name" value="Tyr_kinase_AS"/>
</dbReference>
<proteinExistence type="predicted"/>
<dbReference type="InterPro" id="IPR001245">
    <property type="entry name" value="Ser-Thr/Tyr_kinase_cat_dom"/>
</dbReference>
<organism evidence="7 8">
    <name type="scientific">Orchesella dallaii</name>
    <dbReference type="NCBI Taxonomy" id="48710"/>
    <lineage>
        <taxon>Eukaryota</taxon>
        <taxon>Metazoa</taxon>
        <taxon>Ecdysozoa</taxon>
        <taxon>Arthropoda</taxon>
        <taxon>Hexapoda</taxon>
        <taxon>Collembola</taxon>
        <taxon>Entomobryomorpha</taxon>
        <taxon>Entomobryoidea</taxon>
        <taxon>Orchesellidae</taxon>
        <taxon>Orchesellinae</taxon>
        <taxon>Orchesella</taxon>
    </lineage>
</organism>
<dbReference type="InterPro" id="IPR017441">
    <property type="entry name" value="Protein_kinase_ATP_BS"/>
</dbReference>
<feature type="domain" description="Protein kinase" evidence="6">
    <location>
        <begin position="1043"/>
        <end position="1330"/>
    </location>
</feature>
<keyword evidence="4" id="KW-0472">Membrane</keyword>
<dbReference type="InterPro" id="IPR000719">
    <property type="entry name" value="Prot_kinase_dom"/>
</dbReference>
<dbReference type="PROSITE" id="PS00107">
    <property type="entry name" value="PROTEIN_KINASE_ATP"/>
    <property type="match status" value="1"/>
</dbReference>
<sequence>MCKLNMWLLLVLMQYHYLATMAFQSNQMEGKTSTKPLRDVTNPINALLKGQLSSAEFFASSGFTENGTETETKLNLYSPDCNKLEDCVDEINKIGKFWNETLGRDIKLDLTILIAISIQTFTDLSKPKRLNRDFKRPDFEAKFLLNINETMKCDDLKNVSSRDWSHLSDFTQWGYGIGFDEDLINCKTIADRIYYREFTVVYIKFGDKVGVPESFGIFRKFMSYLHSQIAKVAAEFSPHYSRDLPEIWYYPIALAEADDNQNYKLLQMYMKIWPNHGIEGAELIFKSILPNSETDNNETFSQFTVIPYVKYGRGTWYAPSAVREFSKYFKSLILEHDQWIFWNSNARKELYNNVNVNPSEHPIEIILDFSSATGNGTGDVSVTTIEETLEKLPDVKEKQAVDPFALTIILFKMDKTESDKYSANIDTKIGQQIVSHGVKVGCTFAHELVNQSEAAAMVEACQEIKGTVYLLTQPEIYLTTDIDNPLYYNYAVRNVLESAKEFRASILKFQPDAKVYFELPIISKVDIRQRDYAKVTVFCNDNILSVNEYYEAILNWAKFNNFPVILKSVVDNFDYPDYSSWLSYLRPTFWDVSREYRPNLAELHPSFVLRNYPKDMNNWTIDPCISWTKKRPEIGVDYFHNKYIGTIYDTRYIRQNKSLVSDEYEMLLQFISYRFNSAEIIVSDNWQNFTDACKQFTTEFWNGPEKNYLINYAFPNYGTSHIEKLEKLTRSAGYRKFLREIPNKGKCAVQGVHLDLSMLGKRETFTDTRIVQKLTVTGRELDIKIGILLNNTACMNAFQLILFQNISSPHIFTHLNYLVCKENHKILDMENIERIGKVLDTHLYLKRVLKEFLPNLDVYFRFEVDVVLDEDKGIMERYLKLISHLKKFGEAYDISYFVVQAFDEENSRANGWWTNSKYTNLSNPFTYVEKESVYAGRQMWWPAPLFKRPEQFEKEDFKIHVSLIVGGVIVAFFVIGLIIVSVFLYMRYKKVTQFLSDEEVKEFLNGRSKPNDPSCQQNADTCVSADYMNFHQDYNLQLSELYIDQHCLLGTGNFGVVYKGTAKGIPAAIKQLNKNCSKASFKSFLEEIKVHCYIGNHENVVEFLGAYTKEIHKGTLLIATELCPNGSLERLLRRKTKTVSPLGQNEYVNTPSNESTENAIELLDLYRFSLEIARGMDYLGKKQVVHGDLSTRNVLLNENYTCKIGDFGLSRKLYEYQKYVKTSQEPLPWKWMAYESLTKMEFTSKSDVWSYGVTLWEIFSLGNVPYGATNWTLQFPEEVLKGLRLVKPEFSSDQIYRKMLDCWNIDVELRPKFSDLAEFFQEIGNVHYTILRE</sequence>
<evidence type="ECO:0000313" key="8">
    <source>
        <dbReference type="Proteomes" id="UP001642540"/>
    </source>
</evidence>
<keyword evidence="3" id="KW-0067">ATP-binding</keyword>
<name>A0ABP1R6F8_9HEXA</name>
<feature type="binding site" evidence="3">
    <location>
        <position position="1070"/>
    </location>
    <ligand>
        <name>ATP</name>
        <dbReference type="ChEBI" id="CHEBI:30616"/>
    </ligand>
</feature>
<evidence type="ECO:0000256" key="4">
    <source>
        <dbReference type="SAM" id="Phobius"/>
    </source>
</evidence>
<dbReference type="CDD" id="cd00192">
    <property type="entry name" value="PTKc"/>
    <property type="match status" value="1"/>
</dbReference>
<keyword evidence="4" id="KW-1133">Transmembrane helix</keyword>
<feature type="signal peptide" evidence="5">
    <location>
        <begin position="1"/>
        <end position="22"/>
    </location>
</feature>
<dbReference type="EMBL" id="CAXLJM020000065">
    <property type="protein sequence ID" value="CAL8121408.1"/>
    <property type="molecule type" value="Genomic_DNA"/>
</dbReference>
<dbReference type="Pfam" id="PF07714">
    <property type="entry name" value="PK_Tyr_Ser-Thr"/>
    <property type="match status" value="1"/>
</dbReference>
<dbReference type="Gene3D" id="1.10.510.10">
    <property type="entry name" value="Transferase(Phosphotransferase) domain 1"/>
    <property type="match status" value="1"/>
</dbReference>
<keyword evidence="5" id="KW-0732">Signal</keyword>
<comment type="catalytic activity">
    <reaction evidence="2">
        <text>L-tyrosyl-[protein] + ATP = O-phospho-L-tyrosyl-[protein] + ADP + H(+)</text>
        <dbReference type="Rhea" id="RHEA:10596"/>
        <dbReference type="Rhea" id="RHEA-COMP:10136"/>
        <dbReference type="Rhea" id="RHEA-COMP:20101"/>
        <dbReference type="ChEBI" id="CHEBI:15378"/>
        <dbReference type="ChEBI" id="CHEBI:30616"/>
        <dbReference type="ChEBI" id="CHEBI:46858"/>
        <dbReference type="ChEBI" id="CHEBI:61978"/>
        <dbReference type="ChEBI" id="CHEBI:456216"/>
        <dbReference type="EC" id="2.7.10.1"/>
    </reaction>
</comment>
<feature type="chain" id="PRO_5045076767" description="Protein kinase domain-containing protein" evidence="5">
    <location>
        <begin position="23"/>
        <end position="1333"/>
    </location>
</feature>
<keyword evidence="8" id="KW-1185">Reference proteome</keyword>
<evidence type="ECO:0000256" key="5">
    <source>
        <dbReference type="SAM" id="SignalP"/>
    </source>
</evidence>
<evidence type="ECO:0000313" key="7">
    <source>
        <dbReference type="EMBL" id="CAL8121408.1"/>
    </source>
</evidence>
<dbReference type="PROSITE" id="PS00109">
    <property type="entry name" value="PROTEIN_KINASE_TYR"/>
    <property type="match status" value="1"/>
</dbReference>
<evidence type="ECO:0000256" key="3">
    <source>
        <dbReference type="PROSITE-ProRule" id="PRU10141"/>
    </source>
</evidence>
<gene>
    <name evidence="7" type="ORF">ODALV1_LOCUS19370</name>
</gene>
<evidence type="ECO:0000259" key="6">
    <source>
        <dbReference type="PROSITE" id="PS50011"/>
    </source>
</evidence>
<dbReference type="PANTHER" id="PTHR24416">
    <property type="entry name" value="TYROSINE-PROTEIN KINASE RECEPTOR"/>
    <property type="match status" value="1"/>
</dbReference>